<dbReference type="Proteomes" id="UP001434883">
    <property type="component" value="Unassembled WGS sequence"/>
</dbReference>
<comment type="caution">
    <text evidence="1">The sequence shown here is derived from an EMBL/GenBank/DDBJ whole genome shotgun (WGS) entry which is preliminary data.</text>
</comment>
<organism evidence="1 2">
    <name type="scientific">Xenoophorus captivus</name>
    <dbReference type="NCBI Taxonomy" id="1517983"/>
    <lineage>
        <taxon>Eukaryota</taxon>
        <taxon>Metazoa</taxon>
        <taxon>Chordata</taxon>
        <taxon>Craniata</taxon>
        <taxon>Vertebrata</taxon>
        <taxon>Euteleostomi</taxon>
        <taxon>Actinopterygii</taxon>
        <taxon>Neopterygii</taxon>
        <taxon>Teleostei</taxon>
        <taxon>Neoteleostei</taxon>
        <taxon>Acanthomorphata</taxon>
        <taxon>Ovalentaria</taxon>
        <taxon>Atherinomorphae</taxon>
        <taxon>Cyprinodontiformes</taxon>
        <taxon>Goodeidae</taxon>
        <taxon>Xenoophorus</taxon>
    </lineage>
</organism>
<keyword evidence="2" id="KW-1185">Reference proteome</keyword>
<accession>A0ABV0SAB2</accession>
<evidence type="ECO:0000313" key="2">
    <source>
        <dbReference type="Proteomes" id="UP001434883"/>
    </source>
</evidence>
<protein>
    <submittedName>
        <fullName evidence="1">Uncharacterized protein</fullName>
    </submittedName>
</protein>
<evidence type="ECO:0000313" key="1">
    <source>
        <dbReference type="EMBL" id="MEQ2217502.1"/>
    </source>
</evidence>
<name>A0ABV0SAB2_9TELE</name>
<sequence length="99" mass="11101">MFPFVLFSPHNDNCSIEARAQSKTPGQAMQGADVIQREKKKKVHKGKLSGKNGTLVGIHQMLDIDENHNLGANWKYVFKSFNTYNGSDSNNDLDNTNFT</sequence>
<proteinExistence type="predicted"/>
<reference evidence="1 2" key="1">
    <citation type="submission" date="2021-06" db="EMBL/GenBank/DDBJ databases">
        <authorList>
            <person name="Palmer J.M."/>
        </authorList>
    </citation>
    <scope>NUCLEOTIDE SEQUENCE [LARGE SCALE GENOMIC DNA]</scope>
    <source>
        <strain evidence="1 2">XC_2019</strain>
        <tissue evidence="1">Muscle</tissue>
    </source>
</reference>
<gene>
    <name evidence="1" type="ORF">XENOCAPTIV_012517</name>
</gene>
<dbReference type="EMBL" id="JAHRIN010075883">
    <property type="protein sequence ID" value="MEQ2217502.1"/>
    <property type="molecule type" value="Genomic_DNA"/>
</dbReference>